<proteinExistence type="predicted"/>
<accession>A0AC58U7P5</accession>
<dbReference type="Proteomes" id="UP000790787">
    <property type="component" value="Chromosome 3"/>
</dbReference>
<dbReference type="RefSeq" id="XP_075105512.1">
    <property type="nucleotide sequence ID" value="XM_075249411.1"/>
</dbReference>
<organism evidence="1 2">
    <name type="scientific">Nicotiana tabacum</name>
    <name type="common">Common tobacco</name>
    <dbReference type="NCBI Taxonomy" id="4097"/>
    <lineage>
        <taxon>Eukaryota</taxon>
        <taxon>Viridiplantae</taxon>
        <taxon>Streptophyta</taxon>
        <taxon>Embryophyta</taxon>
        <taxon>Tracheophyta</taxon>
        <taxon>Spermatophyta</taxon>
        <taxon>Magnoliopsida</taxon>
        <taxon>eudicotyledons</taxon>
        <taxon>Gunneridae</taxon>
        <taxon>Pentapetalae</taxon>
        <taxon>asterids</taxon>
        <taxon>lamiids</taxon>
        <taxon>Solanales</taxon>
        <taxon>Solanaceae</taxon>
        <taxon>Nicotianoideae</taxon>
        <taxon>Nicotianeae</taxon>
        <taxon>Nicotiana</taxon>
    </lineage>
</organism>
<reference evidence="1" key="1">
    <citation type="journal article" date="2014" name="Nat. Commun.">
        <title>The tobacco genome sequence and its comparison with those of tomato and potato.</title>
        <authorList>
            <person name="Sierro N."/>
            <person name="Battey J.N."/>
            <person name="Ouadi S."/>
            <person name="Bakaher N."/>
            <person name="Bovet L."/>
            <person name="Willig A."/>
            <person name="Goepfert S."/>
            <person name="Peitsch M.C."/>
            <person name="Ivanov N.V."/>
        </authorList>
    </citation>
    <scope>NUCLEOTIDE SEQUENCE [LARGE SCALE GENOMIC DNA]</scope>
</reference>
<evidence type="ECO:0000313" key="2">
    <source>
        <dbReference type="RefSeq" id="XP_075105512.1"/>
    </source>
</evidence>
<name>A0AC58U7P5_TOBAC</name>
<protein>
    <submittedName>
        <fullName evidence="2">Uncharacterized protein LOC107786889 isoform X1</fullName>
    </submittedName>
</protein>
<gene>
    <name evidence="2" type="primary">LOC107786889</name>
</gene>
<evidence type="ECO:0000313" key="1">
    <source>
        <dbReference type="Proteomes" id="UP000790787"/>
    </source>
</evidence>
<reference evidence="2" key="2">
    <citation type="submission" date="2025-08" db="UniProtKB">
        <authorList>
            <consortium name="RefSeq"/>
        </authorList>
    </citation>
    <scope>IDENTIFICATION</scope>
    <source>
        <tissue evidence="2">Leaf</tissue>
    </source>
</reference>
<keyword evidence="1" id="KW-1185">Reference proteome</keyword>
<sequence>MATVRQEMQAEVNRKLQEEREQMAAELKSNMEQELQRKLEEQLEHVNAKVDNRISVEVAKRIQEQLAAIMTGMQQIPYEWRLIRGAKVSRTRDLTGSRFRRC</sequence>